<evidence type="ECO:0000256" key="1">
    <source>
        <dbReference type="ARBA" id="ARBA00004406"/>
    </source>
</evidence>
<gene>
    <name evidence="8" type="ORF">BIW11_05198</name>
</gene>
<evidence type="ECO:0000256" key="2">
    <source>
        <dbReference type="ARBA" id="ARBA00007732"/>
    </source>
</evidence>
<dbReference type="InParanoid" id="A0A1V9Y3B7"/>
<feature type="domain" description="Golgin subfamily A member 7/ERF4" evidence="7">
    <location>
        <begin position="31"/>
        <end position="143"/>
    </location>
</feature>
<keyword evidence="5" id="KW-0256">Endoplasmic reticulum</keyword>
<proteinExistence type="inferred from homology"/>
<dbReference type="AlphaFoldDB" id="A0A1V9Y3B7"/>
<dbReference type="STRING" id="418985.A0A1V9Y3B7"/>
<evidence type="ECO:0000256" key="4">
    <source>
        <dbReference type="ARBA" id="ARBA00018463"/>
    </source>
</evidence>
<dbReference type="Proteomes" id="UP000192247">
    <property type="component" value="Unassembled WGS sequence"/>
</dbReference>
<dbReference type="PANTHER" id="PTHR13254">
    <property type="entry name" value="GOLGI AUTOANTIGEN, GOLGIN SUBFAMILY A, 7"/>
    <property type="match status" value="1"/>
</dbReference>
<keyword evidence="9" id="KW-1185">Reference proteome</keyword>
<dbReference type="GO" id="GO:0005789">
    <property type="term" value="C:endoplasmic reticulum membrane"/>
    <property type="evidence" value="ECO:0007669"/>
    <property type="project" value="UniProtKB-SubCell"/>
</dbReference>
<keyword evidence="6" id="KW-0472">Membrane</keyword>
<dbReference type="FunCoup" id="A0A1V9Y3B7">
    <property type="interactions" value="902"/>
</dbReference>
<evidence type="ECO:0000259" key="7">
    <source>
        <dbReference type="Pfam" id="PF10256"/>
    </source>
</evidence>
<evidence type="ECO:0000256" key="3">
    <source>
        <dbReference type="ARBA" id="ARBA00011396"/>
    </source>
</evidence>
<evidence type="ECO:0000256" key="6">
    <source>
        <dbReference type="ARBA" id="ARBA00023136"/>
    </source>
</evidence>
<reference evidence="8 9" key="1">
    <citation type="journal article" date="2017" name="Gigascience">
        <title>Draft genome of the honey bee ectoparasitic mite, Tropilaelaps mercedesae, is shaped by the parasitic life history.</title>
        <authorList>
            <person name="Dong X."/>
            <person name="Armstrong S.D."/>
            <person name="Xia D."/>
            <person name="Makepeace B.L."/>
            <person name="Darby A.C."/>
            <person name="Kadowaki T."/>
        </authorList>
    </citation>
    <scope>NUCLEOTIDE SEQUENCE [LARGE SCALE GENOMIC DNA]</scope>
    <source>
        <strain evidence="8">Wuxi-XJTLU</strain>
    </source>
</reference>
<comment type="similarity">
    <text evidence="2">Belongs to the ERF4 family.</text>
</comment>
<dbReference type="InterPro" id="IPR019383">
    <property type="entry name" value="Golgin_A_7/ERF4"/>
</dbReference>
<dbReference type="OrthoDB" id="2190159at2759"/>
<evidence type="ECO:0000256" key="5">
    <source>
        <dbReference type="ARBA" id="ARBA00022824"/>
    </source>
</evidence>
<organism evidence="8 9">
    <name type="scientific">Tropilaelaps mercedesae</name>
    <dbReference type="NCBI Taxonomy" id="418985"/>
    <lineage>
        <taxon>Eukaryota</taxon>
        <taxon>Metazoa</taxon>
        <taxon>Ecdysozoa</taxon>
        <taxon>Arthropoda</taxon>
        <taxon>Chelicerata</taxon>
        <taxon>Arachnida</taxon>
        <taxon>Acari</taxon>
        <taxon>Parasitiformes</taxon>
        <taxon>Mesostigmata</taxon>
        <taxon>Gamasina</taxon>
        <taxon>Dermanyssoidea</taxon>
        <taxon>Laelapidae</taxon>
        <taxon>Tropilaelaps</taxon>
    </lineage>
</organism>
<dbReference type="GO" id="GO:0002178">
    <property type="term" value="C:palmitoyltransferase complex"/>
    <property type="evidence" value="ECO:0007669"/>
    <property type="project" value="TreeGrafter"/>
</dbReference>
<dbReference type="InterPro" id="IPR051371">
    <property type="entry name" value="Ras_palmitoyltransferase"/>
</dbReference>
<sequence length="151" mass="16552">MSGGGGAAGGGLGGAAAGGGGSGLQSPANKVFIQRDYTEGTAVRFQTKFPHELERFIDRHVFENTVSTLNNFYRQAEKMNSSSFCEGCLACISAYLLYLCMETHYEKYVKQAASFIDHQNETIYVPRGLYITDPLERGLRVIEITLLDARP</sequence>
<dbReference type="PANTHER" id="PTHR13254:SF0">
    <property type="entry name" value="GOLGIN SUBFAMILY A MEMBER 7_ERF4 DOMAIN-CONTAINING PROTEIN"/>
    <property type="match status" value="1"/>
</dbReference>
<name>A0A1V9Y3B7_9ACAR</name>
<dbReference type="EMBL" id="MNPL01000210">
    <property type="protein sequence ID" value="OQR80229.1"/>
    <property type="molecule type" value="Genomic_DNA"/>
</dbReference>
<protein>
    <recommendedName>
        <fullName evidence="4">Ras modification protein ERF4</fullName>
    </recommendedName>
</protein>
<comment type="subcellular location">
    <subcellularLocation>
        <location evidence="1">Endoplasmic reticulum membrane</location>
        <topology evidence="1">Peripheral membrane protein</topology>
    </subcellularLocation>
</comment>
<accession>A0A1V9Y3B7</accession>
<dbReference type="Pfam" id="PF10256">
    <property type="entry name" value="Erf4"/>
    <property type="match status" value="1"/>
</dbReference>
<evidence type="ECO:0000313" key="8">
    <source>
        <dbReference type="EMBL" id="OQR80229.1"/>
    </source>
</evidence>
<evidence type="ECO:0000313" key="9">
    <source>
        <dbReference type="Proteomes" id="UP000192247"/>
    </source>
</evidence>
<comment type="subunit">
    <text evidence="3">Interacts with ERF2.</text>
</comment>
<comment type="caution">
    <text evidence="8">The sequence shown here is derived from an EMBL/GenBank/DDBJ whole genome shotgun (WGS) entry which is preliminary data.</text>
</comment>
<dbReference type="GO" id="GO:0006612">
    <property type="term" value="P:protein targeting to membrane"/>
    <property type="evidence" value="ECO:0007669"/>
    <property type="project" value="TreeGrafter"/>
</dbReference>